<evidence type="ECO:0000313" key="3">
    <source>
        <dbReference type="Proteomes" id="UP000323506"/>
    </source>
</evidence>
<protein>
    <submittedName>
        <fullName evidence="2">Uncharacterized protein</fullName>
    </submittedName>
</protein>
<proteinExistence type="predicted"/>
<evidence type="ECO:0000313" key="2">
    <source>
        <dbReference type="EMBL" id="TYG88976.1"/>
    </source>
</evidence>
<reference evidence="2 3" key="1">
    <citation type="submission" date="2019-06" db="EMBL/GenBank/DDBJ databases">
        <title>WGS assembly of Gossypium darwinii.</title>
        <authorList>
            <person name="Chen Z.J."/>
            <person name="Sreedasyam A."/>
            <person name="Ando A."/>
            <person name="Song Q."/>
            <person name="De L."/>
            <person name="Hulse-Kemp A."/>
            <person name="Ding M."/>
            <person name="Ye W."/>
            <person name="Kirkbride R."/>
            <person name="Jenkins J."/>
            <person name="Plott C."/>
            <person name="Lovell J."/>
            <person name="Lin Y.-M."/>
            <person name="Vaughn R."/>
            <person name="Liu B."/>
            <person name="Li W."/>
            <person name="Simpson S."/>
            <person name="Scheffler B."/>
            <person name="Saski C."/>
            <person name="Grover C."/>
            <person name="Hu G."/>
            <person name="Conover J."/>
            <person name="Carlson J."/>
            <person name="Shu S."/>
            <person name="Boston L."/>
            <person name="Williams M."/>
            <person name="Peterson D."/>
            <person name="Mcgee K."/>
            <person name="Jones D."/>
            <person name="Wendel J."/>
            <person name="Stelly D."/>
            <person name="Grimwood J."/>
            <person name="Schmutz J."/>
        </authorList>
    </citation>
    <scope>NUCLEOTIDE SEQUENCE [LARGE SCALE GENOMIC DNA]</scope>
    <source>
        <strain evidence="2">1808015.09</strain>
    </source>
</reference>
<accession>A0A5D2E6B6</accession>
<name>A0A5D2E6B6_GOSDA</name>
<keyword evidence="3" id="KW-1185">Reference proteome</keyword>
<dbReference type="AlphaFoldDB" id="A0A5D2E6B6"/>
<sequence length="56" mass="6006">MLETGGTSLKSPKLLTKPMSSSTSLIPRDSLRRSSSTSIAVDRGNPFCRIPKSTPN</sequence>
<dbReference type="EMBL" id="CM017699">
    <property type="protein sequence ID" value="TYG88978.1"/>
    <property type="molecule type" value="Genomic_DNA"/>
</dbReference>
<dbReference type="Proteomes" id="UP000323506">
    <property type="component" value="Chromosome A12"/>
</dbReference>
<gene>
    <name evidence="2" type="ORF">ES288_A12G064100v1</name>
</gene>
<dbReference type="EMBL" id="CM017699">
    <property type="protein sequence ID" value="TYG88976.1"/>
    <property type="molecule type" value="Genomic_DNA"/>
</dbReference>
<feature type="region of interest" description="Disordered" evidence="1">
    <location>
        <begin position="1"/>
        <end position="56"/>
    </location>
</feature>
<evidence type="ECO:0000256" key="1">
    <source>
        <dbReference type="SAM" id="MobiDB-lite"/>
    </source>
</evidence>
<dbReference type="EMBL" id="CM017699">
    <property type="protein sequence ID" value="TYG88977.1"/>
    <property type="molecule type" value="Genomic_DNA"/>
</dbReference>
<feature type="compositionally biased region" description="Polar residues" evidence="1">
    <location>
        <begin position="1"/>
        <end position="10"/>
    </location>
</feature>
<organism evidence="2 3">
    <name type="scientific">Gossypium darwinii</name>
    <name type="common">Darwin's cotton</name>
    <name type="synonym">Gossypium barbadense var. darwinii</name>
    <dbReference type="NCBI Taxonomy" id="34276"/>
    <lineage>
        <taxon>Eukaryota</taxon>
        <taxon>Viridiplantae</taxon>
        <taxon>Streptophyta</taxon>
        <taxon>Embryophyta</taxon>
        <taxon>Tracheophyta</taxon>
        <taxon>Spermatophyta</taxon>
        <taxon>Magnoliopsida</taxon>
        <taxon>eudicotyledons</taxon>
        <taxon>Gunneridae</taxon>
        <taxon>Pentapetalae</taxon>
        <taxon>rosids</taxon>
        <taxon>malvids</taxon>
        <taxon>Malvales</taxon>
        <taxon>Malvaceae</taxon>
        <taxon>Malvoideae</taxon>
        <taxon>Gossypium</taxon>
    </lineage>
</organism>